<sequence length="435" mass="46837">MNNEQAYWLPFTANRAFWKTPRVITGARGHYYTTDDGRQLLDGFSGLWSSGLGHCHPRIVEAVREQVGTLDYGMAFQVANDRAVALASEVAALAPAGLERVFFTNSGSESADTALKIALAYHRARGEGQRTRLIGRERGYHGVNFGGMSVGGIPGNRKVFSATLLPGTDHLRHTYSRADMAYSRGQPAWGAELADDLERLAALHDASNIAAVIVEPVAGSTGILVPPVGYLQRLREICDRYGILLIFDEVITAFGRVGAPFAAERFGVTPDLITTAKGLTNGVIPMGAVIVSEKIYQALMQGPDNAVELFHGYTYSGHPVAAAAGLATLQVYREEDIFARARALEPVFEEAIHALKGAPHVIDVRNFGLMGGIELEPCPGAPGARGLEVFLKCFEAGVVIRNGGDILQFSPFLDSTPDELARIFDTVREALGKVA</sequence>
<dbReference type="GO" id="GO:0009102">
    <property type="term" value="P:biotin biosynthetic process"/>
    <property type="evidence" value="ECO:0007669"/>
    <property type="project" value="TreeGrafter"/>
</dbReference>
<dbReference type="AlphaFoldDB" id="A0A4S4B4E2"/>
<keyword evidence="3 7" id="KW-0032">Aminotransferase</keyword>
<dbReference type="InterPro" id="IPR015421">
    <property type="entry name" value="PyrdxlP-dep_Trfase_major"/>
</dbReference>
<evidence type="ECO:0000313" key="8">
    <source>
        <dbReference type="Proteomes" id="UP000308430"/>
    </source>
</evidence>
<accession>A0A4S4B4E2</accession>
<dbReference type="SUPFAM" id="SSF53383">
    <property type="entry name" value="PLP-dependent transferases"/>
    <property type="match status" value="1"/>
</dbReference>
<dbReference type="InterPro" id="IPR005814">
    <property type="entry name" value="Aminotrans_3"/>
</dbReference>
<dbReference type="PANTHER" id="PTHR42684:SF1">
    <property type="entry name" value="BETA-ALANINE--PYRUVATE AMINOTRANSFERASE"/>
    <property type="match status" value="1"/>
</dbReference>
<dbReference type="Gene3D" id="3.40.640.10">
    <property type="entry name" value="Type I PLP-dependent aspartate aminotransferase-like (Major domain)"/>
    <property type="match status" value="1"/>
</dbReference>
<name>A0A4S4B4E2_9RHOO</name>
<keyword evidence="4 7" id="KW-0808">Transferase</keyword>
<dbReference type="EMBL" id="SSOC01000002">
    <property type="protein sequence ID" value="THF66620.1"/>
    <property type="molecule type" value="Genomic_DNA"/>
</dbReference>
<dbReference type="OrthoDB" id="3398487at2"/>
<keyword evidence="8" id="KW-1185">Reference proteome</keyword>
<comment type="caution">
    <text evidence="7">The sequence shown here is derived from an EMBL/GenBank/DDBJ whole genome shotgun (WGS) entry which is preliminary data.</text>
</comment>
<keyword evidence="5 6" id="KW-0663">Pyridoxal phosphate</keyword>
<dbReference type="PROSITE" id="PS00600">
    <property type="entry name" value="AA_TRANSFER_CLASS_3"/>
    <property type="match status" value="1"/>
</dbReference>
<evidence type="ECO:0000313" key="7">
    <source>
        <dbReference type="EMBL" id="THF66620.1"/>
    </source>
</evidence>
<dbReference type="InterPro" id="IPR049704">
    <property type="entry name" value="Aminotrans_3_PPA_site"/>
</dbReference>
<dbReference type="CDD" id="cd00610">
    <property type="entry name" value="OAT_like"/>
    <property type="match status" value="1"/>
</dbReference>
<proteinExistence type="inferred from homology"/>
<evidence type="ECO:0000256" key="1">
    <source>
        <dbReference type="ARBA" id="ARBA00001933"/>
    </source>
</evidence>
<dbReference type="PANTHER" id="PTHR42684">
    <property type="entry name" value="ADENOSYLMETHIONINE-8-AMINO-7-OXONONANOATE AMINOTRANSFERASE"/>
    <property type="match status" value="1"/>
</dbReference>
<dbReference type="GO" id="GO:0030170">
    <property type="term" value="F:pyridoxal phosphate binding"/>
    <property type="evidence" value="ECO:0007669"/>
    <property type="project" value="InterPro"/>
</dbReference>
<organism evidence="7 8">
    <name type="scientific">Pseudothauera nasutitermitis</name>
    <dbReference type="NCBI Taxonomy" id="2565930"/>
    <lineage>
        <taxon>Bacteria</taxon>
        <taxon>Pseudomonadati</taxon>
        <taxon>Pseudomonadota</taxon>
        <taxon>Betaproteobacteria</taxon>
        <taxon>Rhodocyclales</taxon>
        <taxon>Zoogloeaceae</taxon>
        <taxon>Pseudothauera</taxon>
    </lineage>
</organism>
<dbReference type="GO" id="GO:0004015">
    <property type="term" value="F:adenosylmethionine-8-amino-7-oxononanoate transaminase activity"/>
    <property type="evidence" value="ECO:0007669"/>
    <property type="project" value="TreeGrafter"/>
</dbReference>
<evidence type="ECO:0000256" key="2">
    <source>
        <dbReference type="ARBA" id="ARBA00008954"/>
    </source>
</evidence>
<evidence type="ECO:0000256" key="4">
    <source>
        <dbReference type="ARBA" id="ARBA00022679"/>
    </source>
</evidence>
<comment type="cofactor">
    <cofactor evidence="1">
        <name>pyridoxal 5'-phosphate</name>
        <dbReference type="ChEBI" id="CHEBI:597326"/>
    </cofactor>
</comment>
<protein>
    <submittedName>
        <fullName evidence="7">Aspartate aminotransferase family protein</fullName>
    </submittedName>
</protein>
<evidence type="ECO:0000256" key="6">
    <source>
        <dbReference type="RuleBase" id="RU003560"/>
    </source>
</evidence>
<comment type="similarity">
    <text evidence="2 6">Belongs to the class-III pyridoxal-phosphate-dependent aminotransferase family.</text>
</comment>
<dbReference type="FunFam" id="3.40.640.10:FF:000014">
    <property type="entry name" value="Adenosylmethionine-8-amino-7-oxononanoate aminotransferase, probable"/>
    <property type="match status" value="1"/>
</dbReference>
<dbReference type="Proteomes" id="UP000308430">
    <property type="component" value="Unassembled WGS sequence"/>
</dbReference>
<reference evidence="7 8" key="1">
    <citation type="submission" date="2019-04" db="EMBL/GenBank/DDBJ databases">
        <title>Azoarcus nasutitermitis sp. nov. isolated from termite nest.</title>
        <authorList>
            <person name="Lin S.-Y."/>
            <person name="Hameed A."/>
            <person name="Hsu Y.-H."/>
            <person name="Young C.-C."/>
        </authorList>
    </citation>
    <scope>NUCLEOTIDE SEQUENCE [LARGE SCALE GENOMIC DNA]</scope>
    <source>
        <strain evidence="7 8">CC-YHH838</strain>
    </source>
</reference>
<evidence type="ECO:0000256" key="5">
    <source>
        <dbReference type="ARBA" id="ARBA00022898"/>
    </source>
</evidence>
<dbReference type="Gene3D" id="3.90.1150.10">
    <property type="entry name" value="Aspartate Aminotransferase, domain 1"/>
    <property type="match status" value="1"/>
</dbReference>
<dbReference type="Pfam" id="PF00202">
    <property type="entry name" value="Aminotran_3"/>
    <property type="match status" value="1"/>
</dbReference>
<dbReference type="InterPro" id="IPR015424">
    <property type="entry name" value="PyrdxlP-dep_Trfase"/>
</dbReference>
<dbReference type="InterPro" id="IPR015422">
    <property type="entry name" value="PyrdxlP-dep_Trfase_small"/>
</dbReference>
<evidence type="ECO:0000256" key="3">
    <source>
        <dbReference type="ARBA" id="ARBA00022576"/>
    </source>
</evidence>
<dbReference type="RefSeq" id="WP_136347561.1">
    <property type="nucleotide sequence ID" value="NZ_SSOC01000002.1"/>
</dbReference>
<gene>
    <name evidence="7" type="ORF">E6C76_07295</name>
</gene>